<dbReference type="CDD" id="cd00082">
    <property type="entry name" value="HisKA"/>
    <property type="match status" value="1"/>
</dbReference>
<keyword evidence="10" id="KW-0175">Coiled coil</keyword>
<keyword evidence="6" id="KW-0418">Kinase</keyword>
<accession>A0A7W2FPL9</accession>
<comment type="subcellular location">
    <subcellularLocation>
        <location evidence="2">Membrane</location>
    </subcellularLocation>
</comment>
<dbReference type="Pfam" id="PF00512">
    <property type="entry name" value="HisKA"/>
    <property type="match status" value="1"/>
</dbReference>
<feature type="domain" description="HAMP" evidence="14">
    <location>
        <begin position="337"/>
        <end position="389"/>
    </location>
</feature>
<feature type="coiled-coil region" evidence="10">
    <location>
        <begin position="553"/>
        <end position="664"/>
    </location>
</feature>
<dbReference type="Pfam" id="PF00672">
    <property type="entry name" value="HAMP"/>
    <property type="match status" value="1"/>
</dbReference>
<keyword evidence="5" id="KW-0808">Transferase</keyword>
<feature type="modified residue" description="4-aspartylphosphate" evidence="9">
    <location>
        <position position="1297"/>
    </location>
</feature>
<evidence type="ECO:0000256" key="1">
    <source>
        <dbReference type="ARBA" id="ARBA00000085"/>
    </source>
</evidence>
<dbReference type="CDD" id="cd06225">
    <property type="entry name" value="HAMP"/>
    <property type="match status" value="1"/>
</dbReference>
<dbReference type="SMART" id="SM00448">
    <property type="entry name" value="REC"/>
    <property type="match status" value="3"/>
</dbReference>
<proteinExistence type="predicted"/>
<feature type="domain" description="Response regulatory" evidence="13">
    <location>
        <begin position="1247"/>
        <end position="1364"/>
    </location>
</feature>
<comment type="caution">
    <text evidence="15">The sequence shown here is derived from an EMBL/GenBank/DDBJ whole genome shotgun (WGS) entry which is preliminary data.</text>
</comment>
<dbReference type="Proteomes" id="UP000571701">
    <property type="component" value="Unassembled WGS sequence"/>
</dbReference>
<dbReference type="SMART" id="SM00387">
    <property type="entry name" value="HATPase_c"/>
    <property type="match status" value="1"/>
</dbReference>
<evidence type="ECO:0000256" key="4">
    <source>
        <dbReference type="ARBA" id="ARBA00022553"/>
    </source>
</evidence>
<dbReference type="SUPFAM" id="SSF158472">
    <property type="entry name" value="HAMP domain-like"/>
    <property type="match status" value="1"/>
</dbReference>
<dbReference type="PANTHER" id="PTHR45339:SF1">
    <property type="entry name" value="HYBRID SIGNAL TRANSDUCTION HISTIDINE KINASE J"/>
    <property type="match status" value="1"/>
</dbReference>
<dbReference type="RefSeq" id="WP_182107660.1">
    <property type="nucleotide sequence ID" value="NZ_JACFYF010000002.1"/>
</dbReference>
<dbReference type="GO" id="GO:0000155">
    <property type="term" value="F:phosphorelay sensor kinase activity"/>
    <property type="evidence" value="ECO:0007669"/>
    <property type="project" value="InterPro"/>
</dbReference>
<dbReference type="EMBL" id="JACFYF010000002">
    <property type="protein sequence ID" value="MBA5761927.1"/>
    <property type="molecule type" value="Genomic_DNA"/>
</dbReference>
<name>A0A7W2FPL9_9VIBR</name>
<feature type="domain" description="Response regulatory" evidence="13">
    <location>
        <begin position="979"/>
        <end position="1092"/>
    </location>
</feature>
<dbReference type="SUPFAM" id="SSF47384">
    <property type="entry name" value="Homodimeric domain of signal transducing histidine kinase"/>
    <property type="match status" value="1"/>
</dbReference>
<protein>
    <recommendedName>
        <fullName evidence="3">histidine kinase</fullName>
        <ecNumber evidence="3">2.7.13.3</ecNumber>
    </recommendedName>
</protein>
<dbReference type="PRINTS" id="PR00344">
    <property type="entry name" value="BCTRLSENSOR"/>
</dbReference>
<dbReference type="CDD" id="cd17546">
    <property type="entry name" value="REC_hyHK_CKI1_RcsC-like"/>
    <property type="match status" value="1"/>
</dbReference>
<dbReference type="Gene3D" id="3.40.50.2300">
    <property type="match status" value="3"/>
</dbReference>
<feature type="modified residue" description="4-aspartylphosphate" evidence="9">
    <location>
        <position position="1150"/>
    </location>
</feature>
<dbReference type="SMART" id="SM00304">
    <property type="entry name" value="HAMP"/>
    <property type="match status" value="1"/>
</dbReference>
<dbReference type="SUPFAM" id="SSF52172">
    <property type="entry name" value="CheY-like"/>
    <property type="match status" value="3"/>
</dbReference>
<dbReference type="InterPro" id="IPR003661">
    <property type="entry name" value="HisK_dim/P_dom"/>
</dbReference>
<dbReference type="InterPro" id="IPR003018">
    <property type="entry name" value="GAF"/>
</dbReference>
<feature type="transmembrane region" description="Helical" evidence="11">
    <location>
        <begin position="311"/>
        <end position="333"/>
    </location>
</feature>
<dbReference type="InterPro" id="IPR004358">
    <property type="entry name" value="Sig_transdc_His_kin-like_C"/>
</dbReference>
<dbReference type="PROSITE" id="PS50109">
    <property type="entry name" value="HIS_KIN"/>
    <property type="match status" value="1"/>
</dbReference>
<evidence type="ECO:0000256" key="7">
    <source>
        <dbReference type="ARBA" id="ARBA00022801"/>
    </source>
</evidence>
<evidence type="ECO:0000256" key="2">
    <source>
        <dbReference type="ARBA" id="ARBA00004370"/>
    </source>
</evidence>
<dbReference type="SUPFAM" id="SSF55874">
    <property type="entry name" value="ATPase domain of HSP90 chaperone/DNA topoisomerase II/histidine kinase"/>
    <property type="match status" value="1"/>
</dbReference>
<evidence type="ECO:0000256" key="11">
    <source>
        <dbReference type="SAM" id="Phobius"/>
    </source>
</evidence>
<dbReference type="FunFam" id="3.30.565.10:FF:000010">
    <property type="entry name" value="Sensor histidine kinase RcsC"/>
    <property type="match status" value="1"/>
</dbReference>
<dbReference type="PROSITE" id="PS50110">
    <property type="entry name" value="RESPONSE_REGULATORY"/>
    <property type="match status" value="3"/>
</dbReference>
<keyword evidence="16" id="KW-1185">Reference proteome</keyword>
<keyword evidence="11" id="KW-0472">Membrane</keyword>
<keyword evidence="11" id="KW-1133">Transmembrane helix</keyword>
<dbReference type="Gene3D" id="3.30.565.10">
    <property type="entry name" value="Histidine kinase-like ATPase, C-terminal domain"/>
    <property type="match status" value="1"/>
</dbReference>
<evidence type="ECO:0000256" key="3">
    <source>
        <dbReference type="ARBA" id="ARBA00012438"/>
    </source>
</evidence>
<keyword evidence="11" id="KW-0812">Transmembrane</keyword>
<reference evidence="15 16" key="1">
    <citation type="submission" date="2020-07" db="EMBL/GenBank/DDBJ databases">
        <title>Vibrio marinisediminis sp. nov., isolated from marine sediment.</title>
        <authorList>
            <person name="Ji X."/>
        </authorList>
    </citation>
    <scope>NUCLEOTIDE SEQUENCE [LARGE SCALE GENOMIC DNA]</scope>
    <source>
        <strain evidence="15 16">404</strain>
    </source>
</reference>
<feature type="domain" description="Response regulatory" evidence="13">
    <location>
        <begin position="1101"/>
        <end position="1217"/>
    </location>
</feature>
<dbReference type="Gene3D" id="3.30.450.40">
    <property type="match status" value="1"/>
</dbReference>
<evidence type="ECO:0000259" key="14">
    <source>
        <dbReference type="PROSITE" id="PS50885"/>
    </source>
</evidence>
<dbReference type="InterPro" id="IPR003594">
    <property type="entry name" value="HATPase_dom"/>
</dbReference>
<dbReference type="SUPFAM" id="SSF55781">
    <property type="entry name" value="GAF domain-like"/>
    <property type="match status" value="1"/>
</dbReference>
<evidence type="ECO:0000259" key="13">
    <source>
        <dbReference type="PROSITE" id="PS50110"/>
    </source>
</evidence>
<dbReference type="InterPro" id="IPR036890">
    <property type="entry name" value="HATPase_C_sf"/>
</dbReference>
<dbReference type="GO" id="GO:0016787">
    <property type="term" value="F:hydrolase activity"/>
    <property type="evidence" value="ECO:0007669"/>
    <property type="project" value="UniProtKB-KW"/>
</dbReference>
<dbReference type="InterPro" id="IPR029016">
    <property type="entry name" value="GAF-like_dom_sf"/>
</dbReference>
<evidence type="ECO:0000256" key="6">
    <source>
        <dbReference type="ARBA" id="ARBA00022777"/>
    </source>
</evidence>
<dbReference type="Pfam" id="PF00072">
    <property type="entry name" value="Response_reg"/>
    <property type="match status" value="3"/>
</dbReference>
<evidence type="ECO:0000259" key="12">
    <source>
        <dbReference type="PROSITE" id="PS50109"/>
    </source>
</evidence>
<dbReference type="SMART" id="SM00065">
    <property type="entry name" value="GAF"/>
    <property type="match status" value="1"/>
</dbReference>
<organism evidence="15 16">
    <name type="scientific">Vibrio marinisediminis</name>
    <dbReference type="NCBI Taxonomy" id="2758441"/>
    <lineage>
        <taxon>Bacteria</taxon>
        <taxon>Pseudomonadati</taxon>
        <taxon>Pseudomonadota</taxon>
        <taxon>Gammaproteobacteria</taxon>
        <taxon>Vibrionales</taxon>
        <taxon>Vibrionaceae</taxon>
        <taxon>Vibrio</taxon>
    </lineage>
</organism>
<dbReference type="Pfam" id="PF13185">
    <property type="entry name" value="GAF_2"/>
    <property type="match status" value="1"/>
</dbReference>
<dbReference type="InterPro" id="IPR011006">
    <property type="entry name" value="CheY-like_superfamily"/>
</dbReference>
<evidence type="ECO:0000256" key="8">
    <source>
        <dbReference type="ARBA" id="ARBA00023012"/>
    </source>
</evidence>
<comment type="catalytic activity">
    <reaction evidence="1">
        <text>ATP + protein L-histidine = ADP + protein N-phospho-L-histidine.</text>
        <dbReference type="EC" id="2.7.13.3"/>
    </reaction>
</comment>
<dbReference type="Gene3D" id="6.10.340.10">
    <property type="match status" value="1"/>
</dbReference>
<keyword evidence="4 9" id="KW-0597">Phosphoprotein</keyword>
<dbReference type="InterPro" id="IPR001789">
    <property type="entry name" value="Sig_transdc_resp-reg_receiver"/>
</dbReference>
<dbReference type="PROSITE" id="PS50885">
    <property type="entry name" value="HAMP"/>
    <property type="match status" value="1"/>
</dbReference>
<dbReference type="EC" id="2.7.13.3" evidence="3"/>
<evidence type="ECO:0000256" key="5">
    <source>
        <dbReference type="ARBA" id="ARBA00022679"/>
    </source>
</evidence>
<feature type="modified residue" description="4-aspartylphosphate" evidence="9">
    <location>
        <position position="1028"/>
    </location>
</feature>
<evidence type="ECO:0000313" key="15">
    <source>
        <dbReference type="EMBL" id="MBA5761927.1"/>
    </source>
</evidence>
<dbReference type="Gene3D" id="1.10.287.130">
    <property type="match status" value="1"/>
</dbReference>
<dbReference type="Pfam" id="PF02518">
    <property type="entry name" value="HATPase_c"/>
    <property type="match status" value="1"/>
</dbReference>
<evidence type="ECO:0000256" key="9">
    <source>
        <dbReference type="PROSITE-ProRule" id="PRU00169"/>
    </source>
</evidence>
<dbReference type="CDD" id="cd00156">
    <property type="entry name" value="REC"/>
    <property type="match status" value="1"/>
</dbReference>
<keyword evidence="7" id="KW-0378">Hydrolase</keyword>
<dbReference type="CDD" id="cd16922">
    <property type="entry name" value="HATPase_EvgS-ArcB-TorS-like"/>
    <property type="match status" value="1"/>
</dbReference>
<evidence type="ECO:0000313" key="16">
    <source>
        <dbReference type="Proteomes" id="UP000571701"/>
    </source>
</evidence>
<feature type="domain" description="Histidine kinase" evidence="12">
    <location>
        <begin position="674"/>
        <end position="905"/>
    </location>
</feature>
<keyword evidence="8" id="KW-0902">Two-component regulatory system</keyword>
<gene>
    <name evidence="15" type="ORF">H2O73_06145</name>
</gene>
<dbReference type="SMART" id="SM00388">
    <property type="entry name" value="HisKA"/>
    <property type="match status" value="1"/>
</dbReference>
<dbReference type="PANTHER" id="PTHR45339">
    <property type="entry name" value="HYBRID SIGNAL TRANSDUCTION HISTIDINE KINASE J"/>
    <property type="match status" value="1"/>
</dbReference>
<dbReference type="InterPro" id="IPR005467">
    <property type="entry name" value="His_kinase_dom"/>
</dbReference>
<dbReference type="InterPro" id="IPR003660">
    <property type="entry name" value="HAMP_dom"/>
</dbReference>
<sequence>MPKFSDIRIQTKLVFILMFFGVVPLLAATLFNGKIASNALIEKSFSELSSIQLLRSNEIKEFFSERIIDVEMFAHSDNMSSLSALIDVEERINRTNTYSSLVKKFIDNYGYSDLLLLSAKEGNILYSYSDPQRVGSSVVRNKGMDVALNRAWADVELNNKSVFSDFAFSEYEQGQVSYIAVPMEMDNGELDAVLVVKILPRLINQILDSRVGLGETGESYLIGVNRVSGKFELRSDVVSMGDGQYVVGFRLPNDLPYWTDAKAAGDQGGHNTYVDSAGKKVLITYSKIPVPGHHWYMISKIDQDEVTQPIYFLYITLLFASLILVVVVGLVAMKFAKSVTEPLLQGMGFANDIASGKLNSTLQLDRRDELGQLSDALNDMAVQLTDLDWLKTGKENLDDQLRGDLTLAELAKRFVSFFTKHMNSELGALYLFDEKTKQLTLTSSYAFQDRSGNFNVIELGEGMVGQAAVEQEIIAYSDITHNAPSLNYGAGEITPSNFMSIPLVTDSHLIGVVLLGSLTPFTQLQKRYVNEACANAAVVFDAANARETIGKLLEQSQQQQLNLSQANDDLEEQAAALRESESALQTQQEELRVTNEELEEQTKVLKESEAELQAQQEELRVTNEELEERTRALEDQKVEMLEKNNELNHAQQIVEEKAKELEIASKYKSEFLANMSHELRTPLNSILILSQLFANNKDGNLNTKQIESAKAINSSGSDLLSLINEILDLSKVEAGKVELHIEDVPFIAIEQDINRLYKDIAADKGLDFSVSIASNLPNGIETDSQRLQQILRNLLTNAFKFTHEGSVSLSVALPSPEIAERMNKPRESLVAFHVKDDGIGIKEEQQLAIFQAFQQADGSTSRKYGGTGLGLSISKELAHLLGGMISLKSEERKGSVFTIVLPLEYVNKQSQQDSSESSLTPIVKILPQEDEPQLVPPQQINGVESKPASLNGKVPEPTILRNDNYVDDDRQSIVAEDKTLLIIEDDRAFAGVMRDFGRERGFKCIVAETGETGLHFAEYYKPSAIILDIGLPGIDGWTVMERLKDNPAVRHIPVHFMSANDANLDAMRMGAIGYLTKPVDMKKLDNAFTSIENIISKPVKRLLVVEDDDIQRDSIRQLIGEDDVHIVAVSTGKDALAELESHNYDCMVLDLGLEDMTGFDLLEHIRRSETAARVPIIVYTGRELSREEEKELNQYAESIIIKGVKSPERLLDESALFLHRVEAELPAEQRGILKAVHDKESILKDKHILLVDDDMRNVFALSNVLEDKGMNVTIARDGSESLDKLKDNPDINLVLMDIMMPKMDGYEAMQEIRKQKKYTSLPIIALTAKAMKGDRSKCIEAGASDYLAKPIDTDKLISMMRVWLY</sequence>
<evidence type="ECO:0000256" key="10">
    <source>
        <dbReference type="SAM" id="Coils"/>
    </source>
</evidence>
<dbReference type="InterPro" id="IPR036097">
    <property type="entry name" value="HisK_dim/P_sf"/>
</dbReference>
<dbReference type="GO" id="GO:0016020">
    <property type="term" value="C:membrane"/>
    <property type="evidence" value="ECO:0007669"/>
    <property type="project" value="UniProtKB-SubCell"/>
</dbReference>